<gene>
    <name evidence="1" type="ORF">FHP91_07525</name>
</gene>
<accession>A0A557QX79</accession>
<dbReference type="Proteomes" id="UP000319502">
    <property type="component" value="Unassembled WGS sequence"/>
</dbReference>
<proteinExistence type="predicted"/>
<reference evidence="1 2" key="1">
    <citation type="submission" date="2019-07" db="EMBL/GenBank/DDBJ databases">
        <title>The pathways for chlorine oxyanion respiration interact through the shared metabolite chlorate.</title>
        <authorList>
            <person name="Barnum T.P."/>
            <person name="Cheng Y."/>
            <person name="Hill K.A."/>
            <person name="Lucas L.N."/>
            <person name="Carlson H.K."/>
            <person name="Coates J.D."/>
        </authorList>
    </citation>
    <scope>NUCLEOTIDE SEQUENCE [LARGE SCALE GENOMIC DNA]</scope>
    <source>
        <strain evidence="1 2">SFB-3</strain>
    </source>
</reference>
<evidence type="ECO:0008006" key="3">
    <source>
        <dbReference type="Google" id="ProtNLM"/>
    </source>
</evidence>
<comment type="caution">
    <text evidence="1">The sequence shown here is derived from an EMBL/GenBank/DDBJ whole genome shotgun (WGS) entry which is preliminary data.</text>
</comment>
<dbReference type="OrthoDB" id="6689897at2"/>
<sequence length="124" mass="13609">MTDAWIDPDTRDYRLSAGAAQRDPAAGLANAVYLRLMTPRGSYWAEPTMGSRLHELAREKDLARVAVLARQYAQVALQPILDDGRATAIDITTERPGNGRLHLRIEVTDAGGGRQTFTHPVTVI</sequence>
<protein>
    <recommendedName>
        <fullName evidence="3">Phage GP46 family protein</fullName>
    </recommendedName>
</protein>
<name>A0A557QX79_9RHOO</name>
<keyword evidence="2" id="KW-1185">Reference proteome</keyword>
<dbReference type="Gene3D" id="3.10.450.40">
    <property type="match status" value="1"/>
</dbReference>
<dbReference type="InterPro" id="IPR010877">
    <property type="entry name" value="Phage_Mu_Gp46"/>
</dbReference>
<evidence type="ECO:0000313" key="1">
    <source>
        <dbReference type="EMBL" id="TVO57518.1"/>
    </source>
</evidence>
<dbReference type="RefSeq" id="WP_144308991.1">
    <property type="nucleotide sequence ID" value="NZ_VMNK01000006.1"/>
</dbReference>
<dbReference type="SUPFAM" id="SSF160719">
    <property type="entry name" value="gpW/gp25-like"/>
    <property type="match status" value="1"/>
</dbReference>
<organism evidence="1 2">
    <name type="scientific">Denitromonas halophila</name>
    <dbReference type="NCBI Taxonomy" id="1629404"/>
    <lineage>
        <taxon>Bacteria</taxon>
        <taxon>Pseudomonadati</taxon>
        <taxon>Pseudomonadota</taxon>
        <taxon>Betaproteobacteria</taxon>
        <taxon>Rhodocyclales</taxon>
        <taxon>Zoogloeaceae</taxon>
        <taxon>Denitromonas</taxon>
    </lineage>
</organism>
<dbReference type="EMBL" id="VMNK01000006">
    <property type="protein sequence ID" value="TVO57518.1"/>
    <property type="molecule type" value="Genomic_DNA"/>
</dbReference>
<evidence type="ECO:0000313" key="2">
    <source>
        <dbReference type="Proteomes" id="UP000319502"/>
    </source>
</evidence>
<dbReference type="Pfam" id="PF07409">
    <property type="entry name" value="GP46"/>
    <property type="match status" value="1"/>
</dbReference>
<dbReference type="AlphaFoldDB" id="A0A557QX79"/>